<dbReference type="Gene3D" id="1.10.3730.20">
    <property type="match status" value="1"/>
</dbReference>
<name>A0A6J6PT13_9ZZZZ</name>
<evidence type="ECO:0000259" key="2">
    <source>
        <dbReference type="Pfam" id="PF00892"/>
    </source>
</evidence>
<dbReference type="SUPFAM" id="SSF103481">
    <property type="entry name" value="Multidrug resistance efflux transporter EmrE"/>
    <property type="match status" value="2"/>
</dbReference>
<evidence type="ECO:0000256" key="1">
    <source>
        <dbReference type="SAM" id="Phobius"/>
    </source>
</evidence>
<feature type="transmembrane region" description="Helical" evidence="1">
    <location>
        <begin position="172"/>
        <end position="189"/>
    </location>
</feature>
<evidence type="ECO:0000313" key="3">
    <source>
        <dbReference type="EMBL" id="CAB4701646.1"/>
    </source>
</evidence>
<feature type="domain" description="EamA" evidence="2">
    <location>
        <begin position="2"/>
        <end position="129"/>
    </location>
</feature>
<feature type="transmembrane region" description="Helical" evidence="1">
    <location>
        <begin position="256"/>
        <end position="273"/>
    </location>
</feature>
<dbReference type="Pfam" id="PF00892">
    <property type="entry name" value="EamA"/>
    <property type="match status" value="1"/>
</dbReference>
<keyword evidence="1" id="KW-0472">Membrane</keyword>
<dbReference type="InterPro" id="IPR000620">
    <property type="entry name" value="EamA_dom"/>
</dbReference>
<proteinExistence type="predicted"/>
<feature type="transmembrane region" description="Helical" evidence="1">
    <location>
        <begin position="113"/>
        <end position="130"/>
    </location>
</feature>
<feature type="transmembrane region" description="Helical" evidence="1">
    <location>
        <begin position="201"/>
        <end position="220"/>
    </location>
</feature>
<feature type="transmembrane region" description="Helical" evidence="1">
    <location>
        <begin position="88"/>
        <end position="107"/>
    </location>
</feature>
<feature type="transmembrane region" description="Helical" evidence="1">
    <location>
        <begin position="56"/>
        <end position="76"/>
    </location>
</feature>
<dbReference type="EMBL" id="CAEZXP010000004">
    <property type="protein sequence ID" value="CAB4701646.1"/>
    <property type="molecule type" value="Genomic_DNA"/>
</dbReference>
<organism evidence="3">
    <name type="scientific">freshwater metagenome</name>
    <dbReference type="NCBI Taxonomy" id="449393"/>
    <lineage>
        <taxon>unclassified sequences</taxon>
        <taxon>metagenomes</taxon>
        <taxon>ecological metagenomes</taxon>
    </lineage>
</organism>
<keyword evidence="1" id="KW-0812">Transmembrane</keyword>
<dbReference type="InterPro" id="IPR037185">
    <property type="entry name" value="EmrE-like"/>
</dbReference>
<feature type="transmembrane region" description="Helical" evidence="1">
    <location>
        <begin position="142"/>
        <end position="160"/>
    </location>
</feature>
<keyword evidence="1" id="KW-1133">Transmembrane helix</keyword>
<gene>
    <name evidence="3" type="ORF">UFOPK2399_01401</name>
</gene>
<dbReference type="AlphaFoldDB" id="A0A6J6PT13"/>
<sequence length="274" mass="28411">MTAVVCALLAAVTFGGMSVAVRRGLGAGGAATSTLATLLPAFVIAAAASTIRHDYAGAWKFFLAGLIAPGLSQVIFTRAIQEAGAARVSVVAGTAPFAAVIVALVFLHEPFRAPVIIGGVVIVLGGLLLAAEKGRPGHVKTIGLFLGVLATTLFAVRDNLVRAIHAGASPETASVAILFAGVLVSSLWARQVPTRIELRRMAPAGILFGLSYLALFEAYFHGRVEIVSPLTATESLWAVWFTSIFLGKSEHVGRRVLIGALFVVAGGVLIGVYR</sequence>
<protein>
    <submittedName>
        <fullName evidence="3">Unannotated protein</fullName>
    </submittedName>
</protein>
<dbReference type="GO" id="GO:0016020">
    <property type="term" value="C:membrane"/>
    <property type="evidence" value="ECO:0007669"/>
    <property type="project" value="InterPro"/>
</dbReference>
<reference evidence="3" key="1">
    <citation type="submission" date="2020-05" db="EMBL/GenBank/DDBJ databases">
        <authorList>
            <person name="Chiriac C."/>
            <person name="Salcher M."/>
            <person name="Ghai R."/>
            <person name="Kavagutti S V."/>
        </authorList>
    </citation>
    <scope>NUCLEOTIDE SEQUENCE</scope>
</reference>
<accession>A0A6J6PT13</accession>